<dbReference type="Gene3D" id="6.20.20.10">
    <property type="match status" value="1"/>
</dbReference>
<dbReference type="AlphaFoldDB" id="A0A1H8ZPU8"/>
<organism evidence="1 2">
    <name type="scientific">Faunimonas pinastri</name>
    <dbReference type="NCBI Taxonomy" id="1855383"/>
    <lineage>
        <taxon>Bacteria</taxon>
        <taxon>Pseudomonadati</taxon>
        <taxon>Pseudomonadota</taxon>
        <taxon>Alphaproteobacteria</taxon>
        <taxon>Hyphomicrobiales</taxon>
        <taxon>Afifellaceae</taxon>
        <taxon>Faunimonas</taxon>
    </lineage>
</organism>
<dbReference type="SUPFAM" id="SSF57938">
    <property type="entry name" value="DnaJ/Hsp40 cysteine-rich domain"/>
    <property type="match status" value="1"/>
</dbReference>
<protein>
    <recommendedName>
        <fullName evidence="3">Molecular chaperone DnaJ</fullName>
    </recommendedName>
</protein>
<evidence type="ECO:0000313" key="2">
    <source>
        <dbReference type="Proteomes" id="UP000199647"/>
    </source>
</evidence>
<dbReference type="Proteomes" id="UP000199647">
    <property type="component" value="Unassembled WGS sequence"/>
</dbReference>
<sequence length="68" mass="6449">MSDAKKEGVIRVPADVGDLAPGDETAAGTIGSGESLCPACNGTGMVGTDDPCPNCGGTGKIIEGIGGG</sequence>
<reference evidence="1 2" key="1">
    <citation type="submission" date="2016-10" db="EMBL/GenBank/DDBJ databases">
        <authorList>
            <person name="de Groot N.N."/>
        </authorList>
    </citation>
    <scope>NUCLEOTIDE SEQUENCE [LARGE SCALE GENOMIC DNA]</scope>
    <source>
        <strain evidence="1 2">A52C2</strain>
    </source>
</reference>
<keyword evidence="2" id="KW-1185">Reference proteome</keyword>
<dbReference type="EMBL" id="FOFG01000001">
    <property type="protein sequence ID" value="SEP66432.1"/>
    <property type="molecule type" value="Genomic_DNA"/>
</dbReference>
<name>A0A1H8ZPU8_9HYPH</name>
<dbReference type="InterPro" id="IPR036410">
    <property type="entry name" value="HSP_DnaJ_Cys-rich_dom_sf"/>
</dbReference>
<gene>
    <name evidence="1" type="ORF">SAMN05216548_101212</name>
</gene>
<dbReference type="RefSeq" id="WP_238858074.1">
    <property type="nucleotide sequence ID" value="NZ_FOFG01000001.1"/>
</dbReference>
<evidence type="ECO:0008006" key="3">
    <source>
        <dbReference type="Google" id="ProtNLM"/>
    </source>
</evidence>
<dbReference type="STRING" id="1855383.SAMN05216548_101212"/>
<proteinExistence type="predicted"/>
<accession>A0A1H8ZPU8</accession>
<evidence type="ECO:0000313" key="1">
    <source>
        <dbReference type="EMBL" id="SEP66432.1"/>
    </source>
</evidence>